<sequence>MTDIDDEWNRYLTKQVLPNEINSLHNISENITTEIDYKPIPVCDDLYISTKTKVLFLNQEIDIDRIFWEIPIVEYWQPNEGVIKKQMKIVSKTEEDFNAYRTKLENVYYYNENIIKQINNPAARRIKFKDERKITIGISKKDIMNCRGKVKNAFYNCFAIIIRFRYENNFREIHVKVFNTGKLEIPGILNTQLLDIVKEMILNIIKPYISSELYFLENSTEDNVLINSNFNCGFFINREKLYTVLWSEKYGIETAYDPCSYPGVKCKFYFNHELGFDPSVQNGKIIVKDRSMKMSELDDNKKYTEVSFMIFRTGSCLIVGNCSEKILMFIFEFIKNILQDEYHEIHTANEEVVVKNKKTKIRKKKINISQSYYDNTISV</sequence>
<dbReference type="InterPro" id="IPR012295">
    <property type="entry name" value="TBP_dom_sf"/>
</dbReference>
<proteinExistence type="predicted"/>
<dbReference type="EMBL" id="MN738924">
    <property type="protein sequence ID" value="QHT31650.1"/>
    <property type="molecule type" value="Genomic_DNA"/>
</dbReference>
<organism evidence="1">
    <name type="scientific">viral metagenome</name>
    <dbReference type="NCBI Taxonomy" id="1070528"/>
    <lineage>
        <taxon>unclassified sequences</taxon>
        <taxon>metagenomes</taxon>
        <taxon>organismal metagenomes</taxon>
    </lineage>
</organism>
<accession>A0A6C0ETQ3</accession>
<protein>
    <submittedName>
        <fullName evidence="1">Uncharacterized protein</fullName>
    </submittedName>
</protein>
<dbReference type="SUPFAM" id="SSF55945">
    <property type="entry name" value="TATA-box binding protein-like"/>
    <property type="match status" value="1"/>
</dbReference>
<name>A0A6C0ETQ3_9ZZZZ</name>
<reference evidence="1" key="1">
    <citation type="journal article" date="2020" name="Nature">
        <title>Giant virus diversity and host interactions through global metagenomics.</title>
        <authorList>
            <person name="Schulz F."/>
            <person name="Roux S."/>
            <person name="Paez-Espino D."/>
            <person name="Jungbluth S."/>
            <person name="Walsh D.A."/>
            <person name="Denef V.J."/>
            <person name="McMahon K.D."/>
            <person name="Konstantinidis K.T."/>
            <person name="Eloe-Fadrosh E.A."/>
            <person name="Kyrpides N.C."/>
            <person name="Woyke T."/>
        </authorList>
    </citation>
    <scope>NUCLEOTIDE SEQUENCE</scope>
    <source>
        <strain evidence="1">GVMAG-M-3300009155-48</strain>
    </source>
</reference>
<dbReference type="Gene3D" id="3.30.310.10">
    <property type="entry name" value="TATA-Binding Protein"/>
    <property type="match status" value="1"/>
</dbReference>
<evidence type="ECO:0000313" key="1">
    <source>
        <dbReference type="EMBL" id="QHT31650.1"/>
    </source>
</evidence>
<dbReference type="AlphaFoldDB" id="A0A6C0ETQ3"/>